<feature type="domain" description="Fungal lipase-type" evidence="1">
    <location>
        <begin position="85"/>
        <end position="220"/>
    </location>
</feature>
<reference evidence="2" key="1">
    <citation type="submission" date="2022-07" db="EMBL/GenBank/DDBJ databases">
        <title>Phylogenomic reconstructions and comparative analyses of Kickxellomycotina fungi.</title>
        <authorList>
            <person name="Reynolds N.K."/>
            <person name="Stajich J.E."/>
            <person name="Barry K."/>
            <person name="Grigoriev I.V."/>
            <person name="Crous P."/>
            <person name="Smith M.E."/>
        </authorList>
    </citation>
    <scope>NUCLEOTIDE SEQUENCE</scope>
    <source>
        <strain evidence="2">RSA 861</strain>
    </source>
</reference>
<dbReference type="InterPro" id="IPR002921">
    <property type="entry name" value="Fungal_lipase-type"/>
</dbReference>
<evidence type="ECO:0000259" key="1">
    <source>
        <dbReference type="Pfam" id="PF01764"/>
    </source>
</evidence>
<dbReference type="Pfam" id="PF01764">
    <property type="entry name" value="Lipase_3"/>
    <property type="match status" value="1"/>
</dbReference>
<dbReference type="InterPro" id="IPR029058">
    <property type="entry name" value="AB_hydrolase_fold"/>
</dbReference>
<accession>A0A9W8AAQ8</accession>
<dbReference type="SUPFAM" id="SSF53474">
    <property type="entry name" value="alpha/beta-Hydrolases"/>
    <property type="match status" value="1"/>
</dbReference>
<evidence type="ECO:0000313" key="2">
    <source>
        <dbReference type="EMBL" id="KAJ1925417.1"/>
    </source>
</evidence>
<name>A0A9W8AAQ8_9FUNG</name>
<comment type="caution">
    <text evidence="2">The sequence shown here is derived from an EMBL/GenBank/DDBJ whole genome shotgun (WGS) entry which is preliminary data.</text>
</comment>
<gene>
    <name evidence="2" type="ORF">IWQ60_004578</name>
</gene>
<dbReference type="Proteomes" id="UP001150569">
    <property type="component" value="Unassembled WGS sequence"/>
</dbReference>
<dbReference type="OrthoDB" id="426718at2759"/>
<dbReference type="PANTHER" id="PTHR45856:SF25">
    <property type="entry name" value="FUNGAL LIPASE-LIKE DOMAIN-CONTAINING PROTEIN"/>
    <property type="match status" value="1"/>
</dbReference>
<dbReference type="Gene3D" id="3.40.50.1820">
    <property type="entry name" value="alpha/beta hydrolase"/>
    <property type="match status" value="1"/>
</dbReference>
<dbReference type="GO" id="GO:0006629">
    <property type="term" value="P:lipid metabolic process"/>
    <property type="evidence" value="ECO:0007669"/>
    <property type="project" value="InterPro"/>
</dbReference>
<proteinExistence type="predicted"/>
<dbReference type="CDD" id="cd00519">
    <property type="entry name" value="Lipase_3"/>
    <property type="match status" value="1"/>
</dbReference>
<dbReference type="EMBL" id="JANBPT010000224">
    <property type="protein sequence ID" value="KAJ1925417.1"/>
    <property type="molecule type" value="Genomic_DNA"/>
</dbReference>
<dbReference type="PANTHER" id="PTHR45856">
    <property type="entry name" value="ALPHA/BETA-HYDROLASES SUPERFAMILY PROTEIN"/>
    <property type="match status" value="1"/>
</dbReference>
<organism evidence="2 3">
    <name type="scientific">Tieghemiomyces parasiticus</name>
    <dbReference type="NCBI Taxonomy" id="78921"/>
    <lineage>
        <taxon>Eukaryota</taxon>
        <taxon>Fungi</taxon>
        <taxon>Fungi incertae sedis</taxon>
        <taxon>Zoopagomycota</taxon>
        <taxon>Kickxellomycotina</taxon>
        <taxon>Dimargaritomycetes</taxon>
        <taxon>Dimargaritales</taxon>
        <taxon>Dimargaritaceae</taxon>
        <taxon>Tieghemiomyces</taxon>
    </lineage>
</organism>
<dbReference type="AlphaFoldDB" id="A0A9W8AAQ8"/>
<protein>
    <recommendedName>
        <fullName evidence="1">Fungal lipase-type domain-containing protein</fullName>
    </recommendedName>
</protein>
<sequence length="325" mass="36576">MGNRCLSKEEILANQYVVSAGELAKLQAMAEFAAAAYQPVEGWQCKPCLHEGRAAGTQVVMTFASDNPHSKGYLARNDRLKRIILAFMGTTTIMALLEDASFIHQAWPVTVEGSAVHGGFHWGYMEHRDTFVPRVGELMRAYPNYTLTLTGHSLGAAQAQLAAVDLALTYPDFVQRTELYAYGSPRVGNGPFVAFFNTLPFAYVARVTHKHELVPHMAPRFMGFIHTNHEFWIRADDDLVVQCAPQSMIETYVCSGCLPYLISKTWLEDHQTYWGIVFDINQNRSVSREAYQGREEDTRGAPVTTIVRVEDTRLLTKHDDHLVYL</sequence>
<keyword evidence="3" id="KW-1185">Reference proteome</keyword>
<evidence type="ECO:0000313" key="3">
    <source>
        <dbReference type="Proteomes" id="UP001150569"/>
    </source>
</evidence>
<dbReference type="InterPro" id="IPR051218">
    <property type="entry name" value="Sec_MonoDiacylglyc_Lipase"/>
</dbReference>